<keyword evidence="7" id="KW-0342">GTP-binding</keyword>
<evidence type="ECO:0000256" key="8">
    <source>
        <dbReference type="ARBA" id="ARBA00023211"/>
    </source>
</evidence>
<evidence type="ECO:0000256" key="5">
    <source>
        <dbReference type="ARBA" id="ARBA00022741"/>
    </source>
</evidence>
<dbReference type="PANTHER" id="PTHR43749">
    <property type="entry name" value="RNA-SPLICING LIGASE RTCB"/>
    <property type="match status" value="1"/>
</dbReference>
<gene>
    <name evidence="10" type="ORF">HB375_13905</name>
</gene>
<dbReference type="InterPro" id="IPR001233">
    <property type="entry name" value="RtcB"/>
</dbReference>
<evidence type="ECO:0000256" key="6">
    <source>
        <dbReference type="ARBA" id="ARBA00022800"/>
    </source>
</evidence>
<dbReference type="RefSeq" id="WP_167673583.1">
    <property type="nucleotide sequence ID" value="NZ_JAATJS010000004.1"/>
</dbReference>
<name>A0ABX0VCX9_9HYPH</name>
<evidence type="ECO:0000256" key="2">
    <source>
        <dbReference type="ARBA" id="ARBA00012726"/>
    </source>
</evidence>
<comment type="cofactor">
    <cofactor evidence="1">
        <name>Mn(2+)</name>
        <dbReference type="ChEBI" id="CHEBI:29035"/>
    </cofactor>
</comment>
<keyword evidence="8" id="KW-0464">Manganese</keyword>
<evidence type="ECO:0000313" key="10">
    <source>
        <dbReference type="EMBL" id="NIX77694.1"/>
    </source>
</evidence>
<accession>A0ABX0VCX9</accession>
<dbReference type="Proteomes" id="UP000707352">
    <property type="component" value="Unassembled WGS sequence"/>
</dbReference>
<evidence type="ECO:0000256" key="9">
    <source>
        <dbReference type="ARBA" id="ARBA00047746"/>
    </source>
</evidence>
<sequence>MIDGGTLIAWGFKPGKWFPEALAAANQMRANGKSDDEIFVALQGMMPAETLMRTNSLSYAMFLDAENDLERANAAAVAQHMDALMRVPTIVAGAVMPDACPAGKEMGTIPVGGAVAAQDAIHPGFHSSDICCSVAMTLFKREDDPRLVLDAMQQVTHFGPGGRAKMLEPPRLIMEAVSQNRFLSGFENLALGHFGSQGDGNHFAYVGRLRSTGQVALVTHHGSRGLGAQLYKRGMAAAKKHTAIVAPKVPAHSAWIKAASHDGEEYWRALQIVRNWTKASHYALHDLVAQKIGNSIADRFWNEHNFVFQRSDGLFYHGKGATPSWDDFSPDDDGRTLIPLNMAEPILIVGHRNKKESLGFAPHGAGRNMSRTAFLRMGQPEMPAGIDVRFFCGKPDFAELPSAYKNAASVRAQIEKYDLATISDVIDPYGSIMAGDWEQDAPWRKKRNEAVEPAQLSGG</sequence>
<keyword evidence="5" id="KW-0547">Nucleotide-binding</keyword>
<evidence type="ECO:0000313" key="11">
    <source>
        <dbReference type="Proteomes" id="UP000707352"/>
    </source>
</evidence>
<dbReference type="PANTHER" id="PTHR43749:SF2">
    <property type="entry name" value="RNA-SPLICING LIGASE RTCB"/>
    <property type="match status" value="1"/>
</dbReference>
<evidence type="ECO:0000256" key="7">
    <source>
        <dbReference type="ARBA" id="ARBA00023134"/>
    </source>
</evidence>
<evidence type="ECO:0000256" key="4">
    <source>
        <dbReference type="ARBA" id="ARBA00022723"/>
    </source>
</evidence>
<dbReference type="InterPro" id="IPR036025">
    <property type="entry name" value="RtcB-like_sf"/>
</dbReference>
<dbReference type="EC" id="6.5.1.8" evidence="2"/>
<comment type="catalytic activity">
    <reaction evidence="9">
        <text>a 3'-end 3'-phospho-ribonucleotide-RNA + a 5'-end dephospho-ribonucleoside-RNA + GTP = a ribonucleotidyl-ribonucleotide-RNA + GMP + diphosphate</text>
        <dbReference type="Rhea" id="RHEA:68076"/>
        <dbReference type="Rhea" id="RHEA-COMP:10463"/>
        <dbReference type="Rhea" id="RHEA-COMP:13936"/>
        <dbReference type="Rhea" id="RHEA-COMP:17355"/>
        <dbReference type="ChEBI" id="CHEBI:33019"/>
        <dbReference type="ChEBI" id="CHEBI:37565"/>
        <dbReference type="ChEBI" id="CHEBI:58115"/>
        <dbReference type="ChEBI" id="CHEBI:83062"/>
        <dbReference type="ChEBI" id="CHEBI:138284"/>
        <dbReference type="ChEBI" id="CHEBI:173118"/>
        <dbReference type="EC" id="6.5.1.8"/>
    </reaction>
</comment>
<keyword evidence="11" id="KW-1185">Reference proteome</keyword>
<protein>
    <recommendedName>
        <fullName evidence="2">3'-phosphate/5'-hydroxy nucleic acid ligase</fullName>
        <ecNumber evidence="2">6.5.1.8</ecNumber>
    </recommendedName>
</protein>
<evidence type="ECO:0000256" key="3">
    <source>
        <dbReference type="ARBA" id="ARBA00022598"/>
    </source>
</evidence>
<dbReference type="SUPFAM" id="SSF103365">
    <property type="entry name" value="Hypothetical protein PH1602"/>
    <property type="match status" value="1"/>
</dbReference>
<proteinExistence type="predicted"/>
<dbReference type="Gene3D" id="3.90.1860.10">
    <property type="entry name" value="tRNA-splicing ligase RtcB"/>
    <property type="match status" value="1"/>
</dbReference>
<dbReference type="InterPro" id="IPR052915">
    <property type="entry name" value="RtcB-like"/>
</dbReference>
<keyword evidence="3" id="KW-0436">Ligase</keyword>
<keyword evidence="4" id="KW-0479">Metal-binding</keyword>
<dbReference type="Pfam" id="PF01139">
    <property type="entry name" value="RtcB"/>
    <property type="match status" value="1"/>
</dbReference>
<comment type="caution">
    <text evidence="10">The sequence shown here is derived from an EMBL/GenBank/DDBJ whole genome shotgun (WGS) entry which is preliminary data.</text>
</comment>
<evidence type="ECO:0000256" key="1">
    <source>
        <dbReference type="ARBA" id="ARBA00001936"/>
    </source>
</evidence>
<organism evidence="10 11">
    <name type="scientific">Microvirga terricola</name>
    <dbReference type="NCBI Taxonomy" id="2719797"/>
    <lineage>
        <taxon>Bacteria</taxon>
        <taxon>Pseudomonadati</taxon>
        <taxon>Pseudomonadota</taxon>
        <taxon>Alphaproteobacteria</taxon>
        <taxon>Hyphomicrobiales</taxon>
        <taxon>Methylobacteriaceae</taxon>
        <taxon>Microvirga</taxon>
    </lineage>
</organism>
<dbReference type="EMBL" id="JAATJS010000004">
    <property type="protein sequence ID" value="NIX77694.1"/>
    <property type="molecule type" value="Genomic_DNA"/>
</dbReference>
<reference evidence="10 11" key="1">
    <citation type="submission" date="2020-03" db="EMBL/GenBank/DDBJ databases">
        <title>The genome sequence of Microvirga sp. c23x22.</title>
        <authorList>
            <person name="Zhang X."/>
        </authorList>
    </citation>
    <scope>NUCLEOTIDE SEQUENCE [LARGE SCALE GENOMIC DNA]</scope>
    <source>
        <strain evidence="11">c23x22</strain>
    </source>
</reference>
<keyword evidence="6" id="KW-0692">RNA repair</keyword>